<feature type="domain" description="HTH merR-type" evidence="1">
    <location>
        <begin position="35"/>
        <end position="67"/>
    </location>
</feature>
<organism evidence="2 3">
    <name type="scientific">Actinomadura meridiana</name>
    <dbReference type="NCBI Taxonomy" id="559626"/>
    <lineage>
        <taxon>Bacteria</taxon>
        <taxon>Bacillati</taxon>
        <taxon>Actinomycetota</taxon>
        <taxon>Actinomycetes</taxon>
        <taxon>Streptosporangiales</taxon>
        <taxon>Thermomonosporaceae</taxon>
        <taxon>Actinomadura</taxon>
    </lineage>
</organism>
<dbReference type="Proteomes" id="UP001501710">
    <property type="component" value="Unassembled WGS sequence"/>
</dbReference>
<dbReference type="Gene3D" id="1.10.1660.10">
    <property type="match status" value="1"/>
</dbReference>
<dbReference type="InterPro" id="IPR000551">
    <property type="entry name" value="MerR-type_HTH_dom"/>
</dbReference>
<name>A0ABP8BXU1_9ACTN</name>
<reference evidence="3" key="1">
    <citation type="journal article" date="2019" name="Int. J. Syst. Evol. Microbiol.">
        <title>The Global Catalogue of Microorganisms (GCM) 10K type strain sequencing project: providing services to taxonomists for standard genome sequencing and annotation.</title>
        <authorList>
            <consortium name="The Broad Institute Genomics Platform"/>
            <consortium name="The Broad Institute Genome Sequencing Center for Infectious Disease"/>
            <person name="Wu L."/>
            <person name="Ma J."/>
        </authorList>
    </citation>
    <scope>NUCLEOTIDE SEQUENCE [LARGE SCALE GENOMIC DNA]</scope>
    <source>
        <strain evidence="3">JCM 17440</strain>
    </source>
</reference>
<accession>A0ABP8BXU1</accession>
<proteinExistence type="predicted"/>
<gene>
    <name evidence="2" type="ORF">GCM10022254_23540</name>
</gene>
<dbReference type="Pfam" id="PF00376">
    <property type="entry name" value="MerR"/>
    <property type="match status" value="1"/>
</dbReference>
<evidence type="ECO:0000259" key="1">
    <source>
        <dbReference type="Pfam" id="PF00376"/>
    </source>
</evidence>
<dbReference type="InterPro" id="IPR009061">
    <property type="entry name" value="DNA-bd_dom_put_sf"/>
</dbReference>
<dbReference type="RefSeq" id="WP_344894336.1">
    <property type="nucleotide sequence ID" value="NZ_BAABAS010000005.1"/>
</dbReference>
<comment type="caution">
    <text evidence="2">The sequence shown here is derived from an EMBL/GenBank/DDBJ whole genome shotgun (WGS) entry which is preliminary data.</text>
</comment>
<dbReference type="SUPFAM" id="SSF46955">
    <property type="entry name" value="Putative DNA-binding domain"/>
    <property type="match status" value="1"/>
</dbReference>
<keyword evidence="3" id="KW-1185">Reference proteome</keyword>
<sequence>MPLLTPEEDPRRERWGWIAVLHCESGEPWIPARHAARACGISTASLRRWAERGVISVIRDPGQHRHYYSSEIAFLAAWVEARKEAGKEALSLIALTNYIEFTLASPYYCEST</sequence>
<dbReference type="EMBL" id="BAABAS010000005">
    <property type="protein sequence ID" value="GAA4229938.1"/>
    <property type="molecule type" value="Genomic_DNA"/>
</dbReference>
<evidence type="ECO:0000313" key="3">
    <source>
        <dbReference type="Proteomes" id="UP001501710"/>
    </source>
</evidence>
<evidence type="ECO:0000313" key="2">
    <source>
        <dbReference type="EMBL" id="GAA4229938.1"/>
    </source>
</evidence>
<protein>
    <recommendedName>
        <fullName evidence="1">HTH merR-type domain-containing protein</fullName>
    </recommendedName>
</protein>